<protein>
    <submittedName>
        <fullName evidence="1">Uncharacterized protein</fullName>
    </submittedName>
</protein>
<keyword evidence="2" id="KW-1185">Reference proteome</keyword>
<accession>A0AAD8PH00</accession>
<reference evidence="1" key="1">
    <citation type="submission" date="2023-08" db="EMBL/GenBank/DDBJ databases">
        <title>Draft sequence of the Babesia gibsoni genome.</title>
        <authorList>
            <person name="Yamagishi J.Y."/>
            <person name="Xuan X.X."/>
        </authorList>
    </citation>
    <scope>NUCLEOTIDE SEQUENCE</scope>
    <source>
        <strain evidence="1">Azabu</strain>
    </source>
</reference>
<dbReference type="Proteomes" id="UP001230268">
    <property type="component" value="Unassembled WGS sequence"/>
</dbReference>
<sequence>MKRGIDSQAVREQQVEERILVPRAKPLQKEELELIDIHRTLAQHWHNSATAEAGYDVLKLGLPTFHTGLTTTVTHDEVDPNILYHKLLKIIEPNLFPDEILQEEYLNPSQTDHGTAYSTDVKHTINKIDEVMKREANYEESNDQRSEGNKRDTEMDLDLLQFQDQDDHLVGDYHYTFCDEDDIL</sequence>
<organism evidence="1 2">
    <name type="scientific">Babesia gibsoni</name>
    <dbReference type="NCBI Taxonomy" id="33632"/>
    <lineage>
        <taxon>Eukaryota</taxon>
        <taxon>Sar</taxon>
        <taxon>Alveolata</taxon>
        <taxon>Apicomplexa</taxon>
        <taxon>Aconoidasida</taxon>
        <taxon>Piroplasmida</taxon>
        <taxon>Babesiidae</taxon>
        <taxon>Babesia</taxon>
    </lineage>
</organism>
<evidence type="ECO:0000313" key="2">
    <source>
        <dbReference type="Proteomes" id="UP001230268"/>
    </source>
</evidence>
<evidence type="ECO:0000313" key="1">
    <source>
        <dbReference type="EMBL" id="KAK1445161.1"/>
    </source>
</evidence>
<comment type="caution">
    <text evidence="1">The sequence shown here is derived from an EMBL/GenBank/DDBJ whole genome shotgun (WGS) entry which is preliminary data.</text>
</comment>
<dbReference type="AlphaFoldDB" id="A0AAD8PH00"/>
<name>A0AAD8PH00_BABGI</name>
<dbReference type="EMBL" id="JAVEPI010000001">
    <property type="protein sequence ID" value="KAK1445161.1"/>
    <property type="molecule type" value="Genomic_DNA"/>
</dbReference>
<proteinExistence type="predicted"/>
<gene>
    <name evidence="1" type="ORF">BgAZ_110670</name>
</gene>